<organism evidence="1">
    <name type="scientific">marine metagenome</name>
    <dbReference type="NCBI Taxonomy" id="408172"/>
    <lineage>
        <taxon>unclassified sequences</taxon>
        <taxon>metagenomes</taxon>
        <taxon>ecological metagenomes</taxon>
    </lineage>
</organism>
<proteinExistence type="predicted"/>
<reference evidence="1" key="1">
    <citation type="submission" date="2018-05" db="EMBL/GenBank/DDBJ databases">
        <authorList>
            <person name="Lanie J.A."/>
            <person name="Ng W.-L."/>
            <person name="Kazmierczak K.M."/>
            <person name="Andrzejewski T.M."/>
            <person name="Davidsen T.M."/>
            <person name="Wayne K.J."/>
            <person name="Tettelin H."/>
            <person name="Glass J.I."/>
            <person name="Rusch D."/>
            <person name="Podicherti R."/>
            <person name="Tsui H.-C.T."/>
            <person name="Winkler M.E."/>
        </authorList>
    </citation>
    <scope>NUCLEOTIDE SEQUENCE</scope>
</reference>
<dbReference type="Gene3D" id="1.25.40.10">
    <property type="entry name" value="Tetratricopeptide repeat domain"/>
    <property type="match status" value="1"/>
</dbReference>
<sequence length="183" mass="20965">MSVDSVALLIEQVLITMMTTDVVERSELGSLFEKLQFMEPGEESRQVENRIWEVWCGHEEPEAAEAMERVAAALNQGSLTDANEALNLMVDRWPSWAEVWNKRATLRFVEERDVESMQDIERTLQLEPRHFGAISGFGQLCMRAGDVDSAVVAFERAVRLNPNFEDIRKAIAYLERELPRTLH</sequence>
<evidence type="ECO:0000313" key="1">
    <source>
        <dbReference type="EMBL" id="SUZ62184.1"/>
    </source>
</evidence>
<dbReference type="EMBL" id="UINC01000853">
    <property type="protein sequence ID" value="SUZ62184.1"/>
    <property type="molecule type" value="Genomic_DNA"/>
</dbReference>
<dbReference type="InterPro" id="IPR011990">
    <property type="entry name" value="TPR-like_helical_dom_sf"/>
</dbReference>
<dbReference type="SMART" id="SM00028">
    <property type="entry name" value="TPR"/>
    <property type="match status" value="2"/>
</dbReference>
<protein>
    <submittedName>
        <fullName evidence="1">Uncharacterized protein</fullName>
    </submittedName>
</protein>
<dbReference type="PROSITE" id="PS50005">
    <property type="entry name" value="TPR"/>
    <property type="match status" value="1"/>
</dbReference>
<accession>A0A381P6H5</accession>
<gene>
    <name evidence="1" type="ORF">METZ01_LOCUS15038</name>
</gene>
<name>A0A381P6H5_9ZZZZ</name>
<dbReference type="AlphaFoldDB" id="A0A381P6H5"/>
<dbReference type="InterPro" id="IPR019734">
    <property type="entry name" value="TPR_rpt"/>
</dbReference>
<dbReference type="SUPFAM" id="SSF48452">
    <property type="entry name" value="TPR-like"/>
    <property type="match status" value="1"/>
</dbReference>